<protein>
    <submittedName>
        <fullName evidence="1">Uncharacterized protein</fullName>
    </submittedName>
</protein>
<keyword evidence="2" id="KW-1185">Reference proteome</keyword>
<comment type="caution">
    <text evidence="1">The sequence shown here is derived from an EMBL/GenBank/DDBJ whole genome shotgun (WGS) entry which is preliminary data.</text>
</comment>
<sequence>MIETARKQIEELLEEYSGRPDATVAGAAYLREQARTIMGFLDNMKRTLGDGADEEGQDFW</sequence>
<accession>A0ABU2NI90</accession>
<dbReference type="EMBL" id="JAVREJ010000029">
    <property type="protein sequence ID" value="MDT0353277.1"/>
    <property type="molecule type" value="Genomic_DNA"/>
</dbReference>
<proteinExistence type="predicted"/>
<organism evidence="1 2">
    <name type="scientific">Pseudonocardia charpentierae</name>
    <dbReference type="NCBI Taxonomy" id="3075545"/>
    <lineage>
        <taxon>Bacteria</taxon>
        <taxon>Bacillati</taxon>
        <taxon>Actinomycetota</taxon>
        <taxon>Actinomycetes</taxon>
        <taxon>Pseudonocardiales</taxon>
        <taxon>Pseudonocardiaceae</taxon>
        <taxon>Pseudonocardia</taxon>
    </lineage>
</organism>
<dbReference type="RefSeq" id="WP_311559792.1">
    <property type="nucleotide sequence ID" value="NZ_JAVREJ010000029.1"/>
</dbReference>
<name>A0ABU2NI90_9PSEU</name>
<evidence type="ECO:0000313" key="2">
    <source>
        <dbReference type="Proteomes" id="UP001183202"/>
    </source>
</evidence>
<gene>
    <name evidence="1" type="ORF">RM445_27565</name>
</gene>
<dbReference type="Proteomes" id="UP001183202">
    <property type="component" value="Unassembled WGS sequence"/>
</dbReference>
<reference evidence="2" key="1">
    <citation type="submission" date="2023-07" db="EMBL/GenBank/DDBJ databases">
        <title>30 novel species of actinomycetes from the DSMZ collection.</title>
        <authorList>
            <person name="Nouioui I."/>
        </authorList>
    </citation>
    <scope>NUCLEOTIDE SEQUENCE [LARGE SCALE GENOMIC DNA]</scope>
    <source>
        <strain evidence="2">DSM 45834</strain>
    </source>
</reference>
<evidence type="ECO:0000313" key="1">
    <source>
        <dbReference type="EMBL" id="MDT0353277.1"/>
    </source>
</evidence>